<evidence type="ECO:0000313" key="4">
    <source>
        <dbReference type="Proteomes" id="UP000799772"/>
    </source>
</evidence>
<dbReference type="InterPro" id="IPR052169">
    <property type="entry name" value="CW_Biosynth-Accessory"/>
</dbReference>
<dbReference type="OrthoDB" id="189619at2759"/>
<dbReference type="PANTHER" id="PTHR33393:SF13">
    <property type="entry name" value="PGA BIOSYNTHESIS PROTEIN CAPA"/>
    <property type="match status" value="1"/>
</dbReference>
<accession>A0A9P4IEQ1</accession>
<proteinExistence type="inferred from homology"/>
<dbReference type="InterPro" id="IPR029052">
    <property type="entry name" value="Metallo-depent_PP-like"/>
</dbReference>
<comment type="caution">
    <text evidence="3">The sequence shown here is derived from an EMBL/GenBank/DDBJ whole genome shotgun (WGS) entry which is preliminary data.</text>
</comment>
<name>A0A9P4IEQ1_9PEZI</name>
<evidence type="ECO:0000259" key="2">
    <source>
        <dbReference type="SMART" id="SM00854"/>
    </source>
</evidence>
<dbReference type="SUPFAM" id="SSF56300">
    <property type="entry name" value="Metallo-dependent phosphatases"/>
    <property type="match status" value="2"/>
</dbReference>
<dbReference type="SMART" id="SM00854">
    <property type="entry name" value="PGA_cap"/>
    <property type="match status" value="1"/>
</dbReference>
<comment type="similarity">
    <text evidence="1">Belongs to the CapA family.</text>
</comment>
<dbReference type="EMBL" id="ML978124">
    <property type="protein sequence ID" value="KAF2100205.1"/>
    <property type="molecule type" value="Genomic_DNA"/>
</dbReference>
<dbReference type="InterPro" id="IPR019079">
    <property type="entry name" value="Capsule_synth_CapA"/>
</dbReference>
<organism evidence="3 4">
    <name type="scientific">Rhizodiscina lignyota</name>
    <dbReference type="NCBI Taxonomy" id="1504668"/>
    <lineage>
        <taxon>Eukaryota</taxon>
        <taxon>Fungi</taxon>
        <taxon>Dikarya</taxon>
        <taxon>Ascomycota</taxon>
        <taxon>Pezizomycotina</taxon>
        <taxon>Dothideomycetes</taxon>
        <taxon>Pleosporomycetidae</taxon>
        <taxon>Aulographales</taxon>
        <taxon>Rhizodiscinaceae</taxon>
        <taxon>Rhizodiscina</taxon>
    </lineage>
</organism>
<reference evidence="3" key="1">
    <citation type="journal article" date="2020" name="Stud. Mycol.">
        <title>101 Dothideomycetes genomes: a test case for predicting lifestyles and emergence of pathogens.</title>
        <authorList>
            <person name="Haridas S."/>
            <person name="Albert R."/>
            <person name="Binder M."/>
            <person name="Bloem J."/>
            <person name="Labutti K."/>
            <person name="Salamov A."/>
            <person name="Andreopoulos B."/>
            <person name="Baker S."/>
            <person name="Barry K."/>
            <person name="Bills G."/>
            <person name="Bluhm B."/>
            <person name="Cannon C."/>
            <person name="Castanera R."/>
            <person name="Culley D."/>
            <person name="Daum C."/>
            <person name="Ezra D."/>
            <person name="Gonzalez J."/>
            <person name="Henrissat B."/>
            <person name="Kuo A."/>
            <person name="Liang C."/>
            <person name="Lipzen A."/>
            <person name="Lutzoni F."/>
            <person name="Magnuson J."/>
            <person name="Mondo S."/>
            <person name="Nolan M."/>
            <person name="Ohm R."/>
            <person name="Pangilinan J."/>
            <person name="Park H.-J."/>
            <person name="Ramirez L."/>
            <person name="Alfaro M."/>
            <person name="Sun H."/>
            <person name="Tritt A."/>
            <person name="Yoshinaga Y."/>
            <person name="Zwiers L.-H."/>
            <person name="Turgeon B."/>
            <person name="Goodwin S."/>
            <person name="Spatafora J."/>
            <person name="Crous P."/>
            <person name="Grigoriev I."/>
        </authorList>
    </citation>
    <scope>NUCLEOTIDE SEQUENCE</scope>
    <source>
        <strain evidence="3">CBS 133067</strain>
    </source>
</reference>
<gene>
    <name evidence="3" type="ORF">NA57DRAFT_64868</name>
</gene>
<dbReference type="AlphaFoldDB" id="A0A9P4IEQ1"/>
<feature type="domain" description="Capsule synthesis protein CapA" evidence="2">
    <location>
        <begin position="29"/>
        <end position="403"/>
    </location>
</feature>
<evidence type="ECO:0000313" key="3">
    <source>
        <dbReference type="EMBL" id="KAF2100205.1"/>
    </source>
</evidence>
<evidence type="ECO:0000256" key="1">
    <source>
        <dbReference type="ARBA" id="ARBA00005662"/>
    </source>
</evidence>
<keyword evidence="4" id="KW-1185">Reference proteome</keyword>
<dbReference type="Proteomes" id="UP000799772">
    <property type="component" value="Unassembled WGS sequence"/>
</dbReference>
<dbReference type="Pfam" id="PF09587">
    <property type="entry name" value="PGA_cap"/>
    <property type="match status" value="2"/>
</dbReference>
<protein>
    <recommendedName>
        <fullName evidence="2">Capsule synthesis protein CapA domain-containing protein</fullName>
    </recommendedName>
</protein>
<dbReference type="PANTHER" id="PTHR33393">
    <property type="entry name" value="POLYGLUTAMINE SYNTHESIS ACCESSORY PROTEIN RV0574C-RELATED"/>
    <property type="match status" value="1"/>
</dbReference>
<sequence length="529" mass="59410">MPNALTMRPPESFRDKEAELAMRIKEPFTVAVVGDLIQMVPFSNRDDPDIQALVGVLRSADITLANNENTIVDRLTFRGPVSHMEAPSEIADDWASMGIAMVSKANNHTFDNGELGAIQTFEQLRRVGIDYVGTDYNVSEARLARFRSIPKGAVGFVGAYAEVADFSQLFRIPTGDPIVVNKEQLQQLHAMQDSLLERRKDVPNPIDDIKSGPEDSVILFGRLFQLPNATDTVVEEAASIRRRLEHHLHSKGKVTFKNNTLGLKVYQGVTQTQMMELRKIVGKEDIGTTLDAFGVHFKVTPASGELTYDMNEIDEREILREVRSGKQFSDFEAFTIHWHQNRYTFQKYSFDHYPADYQIKFAHEVIGNGADLFFAHGVHTLKGVEIYKGKPIFYGINNYVFQNQRFRSWRDDAEREPASLTGPVIGDGESNESRWAWLQRPENFEAILASSRYVGGKLLEVLLYPADLGLNRPSSEMGTPRRPTPEVAKRILESVAEYSQPFGTEIDIENGVGVIRITTAATLLNGKSP</sequence>